<gene>
    <name evidence="1" type="ORF">H9630_03600</name>
</gene>
<comment type="caution">
    <text evidence="1">The sequence shown here is derived from an EMBL/GenBank/DDBJ whole genome shotgun (WGS) entry which is preliminary data.</text>
</comment>
<protein>
    <submittedName>
        <fullName evidence="1">Uncharacterized protein</fullName>
    </submittedName>
</protein>
<accession>A0ABR8WA41</accession>
<dbReference type="RefSeq" id="WP_191714102.1">
    <property type="nucleotide sequence ID" value="NZ_JACSPU010000001.1"/>
</dbReference>
<evidence type="ECO:0000313" key="1">
    <source>
        <dbReference type="EMBL" id="MBD8013893.1"/>
    </source>
</evidence>
<name>A0ABR8WA41_9BACL</name>
<evidence type="ECO:0000313" key="2">
    <source>
        <dbReference type="Proteomes" id="UP000658980"/>
    </source>
</evidence>
<keyword evidence="2" id="KW-1185">Reference proteome</keyword>
<dbReference type="EMBL" id="JACSPU010000001">
    <property type="protein sequence ID" value="MBD8013893.1"/>
    <property type="molecule type" value="Genomic_DNA"/>
</dbReference>
<proteinExistence type="predicted"/>
<organism evidence="1 2">
    <name type="scientific">Planococcus wigleyi</name>
    <dbReference type="NCBI Taxonomy" id="2762216"/>
    <lineage>
        <taxon>Bacteria</taxon>
        <taxon>Bacillati</taxon>
        <taxon>Bacillota</taxon>
        <taxon>Bacilli</taxon>
        <taxon>Bacillales</taxon>
        <taxon>Caryophanaceae</taxon>
        <taxon>Planococcus</taxon>
    </lineage>
</organism>
<reference evidence="1 2" key="1">
    <citation type="submission" date="2020-08" db="EMBL/GenBank/DDBJ databases">
        <title>A Genomic Blueprint of the Chicken Gut Microbiome.</title>
        <authorList>
            <person name="Gilroy R."/>
            <person name="Ravi A."/>
            <person name="Getino M."/>
            <person name="Pursley I."/>
            <person name="Horton D.L."/>
            <person name="Alikhan N.-F."/>
            <person name="Baker D."/>
            <person name="Gharbi K."/>
            <person name="Hall N."/>
            <person name="Watson M."/>
            <person name="Adriaenssens E.M."/>
            <person name="Foster-Nyarko E."/>
            <person name="Jarju S."/>
            <person name="Secka A."/>
            <person name="Antonio M."/>
            <person name="Oren A."/>
            <person name="Chaudhuri R."/>
            <person name="La Ragione R.M."/>
            <person name="Hildebrand F."/>
            <person name="Pallen M.J."/>
        </authorList>
    </citation>
    <scope>NUCLEOTIDE SEQUENCE [LARGE SCALE GENOMIC DNA]</scope>
    <source>
        <strain evidence="1 2">Sa1BUA13</strain>
    </source>
</reference>
<sequence>MLLADTLFNQGKGFDEIVPSFGKLTKKEVETKQEEFVGGNWWESE</sequence>
<dbReference type="Proteomes" id="UP000658980">
    <property type="component" value="Unassembled WGS sequence"/>
</dbReference>